<dbReference type="EMBL" id="SSTE01018746">
    <property type="protein sequence ID" value="KAA0038334.1"/>
    <property type="molecule type" value="Genomic_DNA"/>
</dbReference>
<dbReference type="Proteomes" id="UP000321393">
    <property type="component" value="Unassembled WGS sequence"/>
</dbReference>
<dbReference type="Pfam" id="PF03004">
    <property type="entry name" value="Transposase_24"/>
    <property type="match status" value="1"/>
</dbReference>
<feature type="compositionally biased region" description="Polar residues" evidence="1">
    <location>
        <begin position="15"/>
        <end position="34"/>
    </location>
</feature>
<dbReference type="OrthoDB" id="1921870at2759"/>
<proteinExistence type="predicted"/>
<dbReference type="InterPro" id="IPR004252">
    <property type="entry name" value="Probable_transposase_24"/>
</dbReference>
<feature type="compositionally biased region" description="Basic and acidic residues" evidence="1">
    <location>
        <begin position="1"/>
        <end position="10"/>
    </location>
</feature>
<comment type="caution">
    <text evidence="2">The sequence shown here is derived from an EMBL/GenBank/DDBJ whole genome shotgun (WGS) entry which is preliminary data.</text>
</comment>
<protein>
    <submittedName>
        <fullName evidence="2">CACTA en-spm transposon protein</fullName>
    </submittedName>
</protein>
<evidence type="ECO:0000313" key="5">
    <source>
        <dbReference type="Proteomes" id="UP000321947"/>
    </source>
</evidence>
<dbReference type="AlphaFoldDB" id="A0A5A7T4E3"/>
<evidence type="ECO:0000256" key="1">
    <source>
        <dbReference type="SAM" id="MobiDB-lite"/>
    </source>
</evidence>
<organism evidence="2 4">
    <name type="scientific">Cucumis melo var. makuwa</name>
    <name type="common">Oriental melon</name>
    <dbReference type="NCBI Taxonomy" id="1194695"/>
    <lineage>
        <taxon>Eukaryota</taxon>
        <taxon>Viridiplantae</taxon>
        <taxon>Streptophyta</taxon>
        <taxon>Embryophyta</taxon>
        <taxon>Tracheophyta</taxon>
        <taxon>Spermatophyta</taxon>
        <taxon>Magnoliopsida</taxon>
        <taxon>eudicotyledons</taxon>
        <taxon>Gunneridae</taxon>
        <taxon>Pentapetalae</taxon>
        <taxon>rosids</taxon>
        <taxon>fabids</taxon>
        <taxon>Cucurbitales</taxon>
        <taxon>Cucurbitaceae</taxon>
        <taxon>Benincaseae</taxon>
        <taxon>Cucumis</taxon>
    </lineage>
</organism>
<dbReference type="Proteomes" id="UP000321947">
    <property type="component" value="Unassembled WGS sequence"/>
</dbReference>
<feature type="region of interest" description="Disordered" evidence="1">
    <location>
        <begin position="1"/>
        <end position="38"/>
    </location>
</feature>
<dbReference type="EMBL" id="SSTD01019069">
    <property type="protein sequence ID" value="TYJ97064.1"/>
    <property type="molecule type" value="Genomic_DNA"/>
</dbReference>
<name>A0A5A7T4E3_CUCMM</name>
<sequence>MSSITQEDHPLWVTLQEQSRMNNATRQKQPYNHSSESKLFLQRQHELAEEQGQPVGHVQLFRETHARSGQFILQAAADAYNQMLEIRSYPTPKGSQRWRKRN</sequence>
<evidence type="ECO:0000313" key="2">
    <source>
        <dbReference type="EMBL" id="KAA0038334.1"/>
    </source>
</evidence>
<reference evidence="4 5" key="1">
    <citation type="submission" date="2019-08" db="EMBL/GenBank/DDBJ databases">
        <title>Draft genome sequences of two oriental melons (Cucumis melo L. var makuwa).</title>
        <authorList>
            <person name="Kwon S.-Y."/>
        </authorList>
    </citation>
    <scope>NUCLEOTIDE SEQUENCE [LARGE SCALE GENOMIC DNA]</scope>
    <source>
        <strain evidence="5">cv. Chang Bougi</strain>
        <strain evidence="4">cv. SW 3</strain>
        <tissue evidence="2">Leaf</tissue>
    </source>
</reference>
<gene>
    <name evidence="3" type="ORF">E5676_scaffold506G001320</name>
    <name evidence="2" type="ORF">E6C27_scaffold270G002080</name>
</gene>
<evidence type="ECO:0000313" key="3">
    <source>
        <dbReference type="EMBL" id="TYJ97064.1"/>
    </source>
</evidence>
<evidence type="ECO:0000313" key="4">
    <source>
        <dbReference type="Proteomes" id="UP000321393"/>
    </source>
</evidence>
<accession>A0A5A7T4E3</accession>